<dbReference type="InterPro" id="IPR037171">
    <property type="entry name" value="NagB/RpiA_transferase-like"/>
</dbReference>
<evidence type="ECO:0000313" key="5">
    <source>
        <dbReference type="EMBL" id="AIF66740.1"/>
    </source>
</evidence>
<gene>
    <name evidence="5" type="ORF">GZ22_08885</name>
</gene>
<dbReference type="GeneID" id="34220766"/>
<dbReference type="InterPro" id="IPR036390">
    <property type="entry name" value="WH_DNA-bd_sf"/>
</dbReference>
<dbReference type="PROSITE" id="PS00894">
    <property type="entry name" value="HTH_DEOR_1"/>
    <property type="match status" value="1"/>
</dbReference>
<accession>A0A075LJ48</accession>
<organism evidence="5 6">
    <name type="scientific">Terribacillus saccharophilus</name>
    <dbReference type="NCBI Taxonomy" id="361277"/>
    <lineage>
        <taxon>Bacteria</taxon>
        <taxon>Bacillati</taxon>
        <taxon>Bacillota</taxon>
        <taxon>Bacilli</taxon>
        <taxon>Bacillales</taxon>
        <taxon>Bacillaceae</taxon>
        <taxon>Terribacillus</taxon>
    </lineage>
</organism>
<proteinExistence type="predicted"/>
<keyword evidence="3" id="KW-0804">Transcription</keyword>
<dbReference type="OrthoDB" id="9798651at2"/>
<dbReference type="RefSeq" id="WP_038561146.1">
    <property type="nucleotide sequence ID" value="NZ_CP008876.1"/>
</dbReference>
<dbReference type="KEGG" id="tap:GZ22_08885"/>
<dbReference type="InterPro" id="IPR014036">
    <property type="entry name" value="DeoR-like_C"/>
</dbReference>
<dbReference type="AlphaFoldDB" id="A0A075LJ48"/>
<dbReference type="InterPro" id="IPR050313">
    <property type="entry name" value="Carb_Metab_HTH_regulators"/>
</dbReference>
<dbReference type="InterPro" id="IPR018356">
    <property type="entry name" value="Tscrpt_reg_HTH_DeoR_CS"/>
</dbReference>
<dbReference type="PANTHER" id="PTHR30363:SF44">
    <property type="entry name" value="AGA OPERON TRANSCRIPTIONAL REPRESSOR-RELATED"/>
    <property type="match status" value="1"/>
</dbReference>
<dbReference type="Pfam" id="PF00455">
    <property type="entry name" value="DeoRC"/>
    <property type="match status" value="1"/>
</dbReference>
<keyword evidence="1" id="KW-0805">Transcription regulation</keyword>
<dbReference type="SUPFAM" id="SSF100950">
    <property type="entry name" value="NagB/RpiA/CoA transferase-like"/>
    <property type="match status" value="1"/>
</dbReference>
<dbReference type="SUPFAM" id="SSF46785">
    <property type="entry name" value="Winged helix' DNA-binding domain"/>
    <property type="match status" value="1"/>
</dbReference>
<evidence type="ECO:0000256" key="1">
    <source>
        <dbReference type="ARBA" id="ARBA00023015"/>
    </source>
</evidence>
<dbReference type="GO" id="GO:0003677">
    <property type="term" value="F:DNA binding"/>
    <property type="evidence" value="ECO:0007669"/>
    <property type="project" value="UniProtKB-KW"/>
</dbReference>
<dbReference type="InterPro" id="IPR036388">
    <property type="entry name" value="WH-like_DNA-bd_sf"/>
</dbReference>
<keyword evidence="2" id="KW-0238">DNA-binding</keyword>
<dbReference type="GO" id="GO:0003700">
    <property type="term" value="F:DNA-binding transcription factor activity"/>
    <property type="evidence" value="ECO:0007669"/>
    <property type="project" value="InterPro"/>
</dbReference>
<sequence>MLVAERQRKIVELVNERASVRVTELSSLFHVTEETIRRDLEKLEKEQLLHRSHGGAVRIEEGATEIAHEAREVMRMQEKQAIAKAAVSEIQTGERIILDASTTAWYMAKELPNMPLTIITNSIKVALACSTKDQIRVISLGGQLLSKSLSFVGPLTERSLTTYYVDKTFLSCKSVHLEHGLSDSNEQQAIVKKQMIEIAGQTILLADSSKFGKRAFATITDLGRISKVYTDTGIDSVTKSYFEKQNMEFQAVN</sequence>
<dbReference type="InterPro" id="IPR001034">
    <property type="entry name" value="DeoR_HTH"/>
</dbReference>
<dbReference type="PANTHER" id="PTHR30363">
    <property type="entry name" value="HTH-TYPE TRANSCRIPTIONAL REGULATOR SRLR-RELATED"/>
    <property type="match status" value="1"/>
</dbReference>
<feature type="domain" description="HTH deoR-type" evidence="4">
    <location>
        <begin position="3"/>
        <end position="58"/>
    </location>
</feature>
<evidence type="ECO:0000256" key="3">
    <source>
        <dbReference type="ARBA" id="ARBA00023163"/>
    </source>
</evidence>
<dbReference type="EMBL" id="CP008876">
    <property type="protein sequence ID" value="AIF66740.1"/>
    <property type="molecule type" value="Genomic_DNA"/>
</dbReference>
<reference evidence="5 6" key="1">
    <citation type="submission" date="2014-07" db="EMBL/GenBank/DDBJ databases">
        <title>Complete genome sequence of a moderately halophilic bacterium Terribacillus aidingensis MP602, isolated from Cryptomeria fortunei in Tianmu mountain in China.</title>
        <authorList>
            <person name="Wang Y."/>
            <person name="Lu P."/>
            <person name="Zhang L."/>
        </authorList>
    </citation>
    <scope>NUCLEOTIDE SEQUENCE [LARGE SCALE GENOMIC DNA]</scope>
    <source>
        <strain evidence="5 6">MP602</strain>
    </source>
</reference>
<dbReference type="Proteomes" id="UP000027980">
    <property type="component" value="Chromosome"/>
</dbReference>
<dbReference type="SMART" id="SM00420">
    <property type="entry name" value="HTH_DEOR"/>
    <property type="match status" value="1"/>
</dbReference>
<dbReference type="Gene3D" id="3.40.50.1360">
    <property type="match status" value="1"/>
</dbReference>
<evidence type="ECO:0000259" key="4">
    <source>
        <dbReference type="PROSITE" id="PS51000"/>
    </source>
</evidence>
<protein>
    <submittedName>
        <fullName evidence="5">DeoR faimly transcriptional regulator</fullName>
    </submittedName>
</protein>
<dbReference type="PRINTS" id="PR00037">
    <property type="entry name" value="HTHLACR"/>
</dbReference>
<dbReference type="HOGENOM" id="CLU_060699_1_2_9"/>
<dbReference type="PROSITE" id="PS51000">
    <property type="entry name" value="HTH_DEOR_2"/>
    <property type="match status" value="1"/>
</dbReference>
<dbReference type="Pfam" id="PF08220">
    <property type="entry name" value="HTH_DeoR"/>
    <property type="match status" value="1"/>
</dbReference>
<dbReference type="SMART" id="SM01134">
    <property type="entry name" value="DeoRC"/>
    <property type="match status" value="1"/>
</dbReference>
<evidence type="ECO:0000313" key="6">
    <source>
        <dbReference type="Proteomes" id="UP000027980"/>
    </source>
</evidence>
<evidence type="ECO:0000256" key="2">
    <source>
        <dbReference type="ARBA" id="ARBA00023125"/>
    </source>
</evidence>
<name>A0A075LJ48_9BACI</name>
<dbReference type="Gene3D" id="1.10.10.10">
    <property type="entry name" value="Winged helix-like DNA-binding domain superfamily/Winged helix DNA-binding domain"/>
    <property type="match status" value="1"/>
</dbReference>